<name>A0A0A9ATQ2_ARUDO</name>
<organism evidence="2">
    <name type="scientific">Arundo donax</name>
    <name type="common">Giant reed</name>
    <name type="synonym">Donax arundinaceus</name>
    <dbReference type="NCBI Taxonomy" id="35708"/>
    <lineage>
        <taxon>Eukaryota</taxon>
        <taxon>Viridiplantae</taxon>
        <taxon>Streptophyta</taxon>
        <taxon>Embryophyta</taxon>
        <taxon>Tracheophyta</taxon>
        <taxon>Spermatophyta</taxon>
        <taxon>Magnoliopsida</taxon>
        <taxon>Liliopsida</taxon>
        <taxon>Poales</taxon>
        <taxon>Poaceae</taxon>
        <taxon>PACMAD clade</taxon>
        <taxon>Arundinoideae</taxon>
        <taxon>Arundineae</taxon>
        <taxon>Arundo</taxon>
    </lineage>
</organism>
<dbReference type="AlphaFoldDB" id="A0A0A9ATQ2"/>
<proteinExistence type="predicted"/>
<sequence length="43" mass="4912">MSRSRILVNSIKPQSLQDILLACFFICTVPCVFRHSGYIIRKG</sequence>
<feature type="transmembrane region" description="Helical" evidence="1">
    <location>
        <begin position="20"/>
        <end position="40"/>
    </location>
</feature>
<dbReference type="EMBL" id="GBRH01243389">
    <property type="protein sequence ID" value="JAD54506.1"/>
    <property type="molecule type" value="Transcribed_RNA"/>
</dbReference>
<evidence type="ECO:0000256" key="1">
    <source>
        <dbReference type="SAM" id="Phobius"/>
    </source>
</evidence>
<protein>
    <submittedName>
        <fullName evidence="2">Uncharacterized protein</fullName>
    </submittedName>
</protein>
<reference evidence="2" key="2">
    <citation type="journal article" date="2015" name="Data Brief">
        <title>Shoot transcriptome of the giant reed, Arundo donax.</title>
        <authorList>
            <person name="Barrero R.A."/>
            <person name="Guerrero F.D."/>
            <person name="Moolhuijzen P."/>
            <person name="Goolsby J.A."/>
            <person name="Tidwell J."/>
            <person name="Bellgard S.E."/>
            <person name="Bellgard M.I."/>
        </authorList>
    </citation>
    <scope>NUCLEOTIDE SEQUENCE</scope>
    <source>
        <tissue evidence="2">Shoot tissue taken approximately 20 cm above the soil surface</tissue>
    </source>
</reference>
<evidence type="ECO:0000313" key="2">
    <source>
        <dbReference type="EMBL" id="JAD54506.1"/>
    </source>
</evidence>
<reference evidence="2" key="1">
    <citation type="submission" date="2014-09" db="EMBL/GenBank/DDBJ databases">
        <authorList>
            <person name="Magalhaes I.L.F."/>
            <person name="Oliveira U."/>
            <person name="Santos F.R."/>
            <person name="Vidigal T.H.D.A."/>
            <person name="Brescovit A.D."/>
            <person name="Santos A.J."/>
        </authorList>
    </citation>
    <scope>NUCLEOTIDE SEQUENCE</scope>
    <source>
        <tissue evidence="2">Shoot tissue taken approximately 20 cm above the soil surface</tissue>
    </source>
</reference>
<accession>A0A0A9ATQ2</accession>
<keyword evidence="1" id="KW-0472">Membrane</keyword>
<keyword evidence="1" id="KW-1133">Transmembrane helix</keyword>
<keyword evidence="1" id="KW-0812">Transmembrane</keyword>